<proteinExistence type="predicted"/>
<organism evidence="2 3">
    <name type="scientific">Rhodohalobacter mucosus</name>
    <dbReference type="NCBI Taxonomy" id="2079485"/>
    <lineage>
        <taxon>Bacteria</taxon>
        <taxon>Pseudomonadati</taxon>
        <taxon>Balneolota</taxon>
        <taxon>Balneolia</taxon>
        <taxon>Balneolales</taxon>
        <taxon>Balneolaceae</taxon>
        <taxon>Rhodohalobacter</taxon>
    </lineage>
</organism>
<evidence type="ECO:0000313" key="2">
    <source>
        <dbReference type="EMBL" id="PWN06468.1"/>
    </source>
</evidence>
<gene>
    <name evidence="2" type="ORF">DDZ15_08050</name>
</gene>
<comment type="caution">
    <text evidence="2">The sequence shown here is derived from an EMBL/GenBank/DDBJ whole genome shotgun (WGS) entry which is preliminary data.</text>
</comment>
<dbReference type="EMBL" id="QGGB01000006">
    <property type="protein sequence ID" value="PWN06468.1"/>
    <property type="molecule type" value="Genomic_DNA"/>
</dbReference>
<dbReference type="OrthoDB" id="556365at2"/>
<keyword evidence="1" id="KW-0812">Transmembrane</keyword>
<feature type="transmembrane region" description="Helical" evidence="1">
    <location>
        <begin position="64"/>
        <end position="84"/>
    </location>
</feature>
<feature type="transmembrane region" description="Helical" evidence="1">
    <location>
        <begin position="96"/>
        <end position="115"/>
    </location>
</feature>
<keyword evidence="3" id="KW-1185">Reference proteome</keyword>
<dbReference type="Proteomes" id="UP000245533">
    <property type="component" value="Unassembled WGS sequence"/>
</dbReference>
<accession>A0A316TRK1</accession>
<keyword evidence="1" id="KW-1133">Transmembrane helix</keyword>
<reference evidence="2 3" key="1">
    <citation type="submission" date="2018-05" db="EMBL/GenBank/DDBJ databases">
        <title>Rhodohalobacter halophilus gen. nov., sp. nov., a moderately halophilic member of the family Balneolaceae.</title>
        <authorList>
            <person name="Liu Z.-W."/>
        </authorList>
    </citation>
    <scope>NUCLEOTIDE SEQUENCE [LARGE SCALE GENOMIC DNA]</scope>
    <source>
        <strain evidence="2 3">8A47</strain>
    </source>
</reference>
<name>A0A316TRK1_9BACT</name>
<protein>
    <submittedName>
        <fullName evidence="2">Uncharacterized protein</fullName>
    </submittedName>
</protein>
<dbReference type="RefSeq" id="WP_109646582.1">
    <property type="nucleotide sequence ID" value="NZ_QGGB01000006.1"/>
</dbReference>
<sequence length="226" mass="25613">MLDKMKSWIKKMSEVEPFDASRFNDPLAERIDWVPLKRGGSNFHTHKMVEVDAHRLEFRPTVGARLFAGIFLAVGIFFPILFLVQGDADMESVGATVGIIAFGLVFAGAGGAMWYTMGKPRVFDKWAGMYWKGHKKPDLLYKPMGNEDDNKDKKDAAMLRDVHAIQLIREYVRSDKSSYYSYELNLILSDGSRVNVIDHGKKSEILEDAEKLGQFLGKPVWNMFGV</sequence>
<evidence type="ECO:0000256" key="1">
    <source>
        <dbReference type="SAM" id="Phobius"/>
    </source>
</evidence>
<dbReference type="AlphaFoldDB" id="A0A316TRK1"/>
<evidence type="ECO:0000313" key="3">
    <source>
        <dbReference type="Proteomes" id="UP000245533"/>
    </source>
</evidence>
<keyword evidence="1" id="KW-0472">Membrane</keyword>